<dbReference type="KEGG" id="dpx:DAPPUDRAFT_335675"/>
<feature type="signal peptide" evidence="2">
    <location>
        <begin position="1"/>
        <end position="18"/>
    </location>
</feature>
<feature type="chain" id="PRO_5010831030" evidence="2">
    <location>
        <begin position="19"/>
        <end position="109"/>
    </location>
</feature>
<name>E9GBV8_DAPPU</name>
<evidence type="ECO:0000256" key="2">
    <source>
        <dbReference type="SAM" id="SignalP"/>
    </source>
</evidence>
<dbReference type="OrthoDB" id="6388294at2759"/>
<sequence length="109" mass="11869">MSLLVVCLIFCAAPYMHCFNSPPKKIEIDSSIQKNDSEFPTDGLPPTYEESEMDFTSESDTSSTDKTSIIDSKSAIVEISHSKEPPAPVITPPPSLAQMTNVAIDMETT</sequence>
<evidence type="ECO:0000313" key="5">
    <source>
        <dbReference type="Proteomes" id="UP000000305"/>
    </source>
</evidence>
<feature type="region of interest" description="Disordered" evidence="1">
    <location>
        <begin position="29"/>
        <end position="69"/>
    </location>
</feature>
<keyword evidence="5" id="KW-1185">Reference proteome</keyword>
<evidence type="ECO:0000313" key="3">
    <source>
        <dbReference type="EMBL" id="EFX63279.1"/>
    </source>
</evidence>
<proteinExistence type="predicted"/>
<dbReference type="EMBL" id="GL732538">
    <property type="protein sequence ID" value="EFX83087.1"/>
    <property type="molecule type" value="Genomic_DNA"/>
</dbReference>
<reference evidence="4 5" key="1">
    <citation type="journal article" date="2011" name="Science">
        <title>The ecoresponsive genome of Daphnia pulex.</title>
        <authorList>
            <person name="Colbourne J.K."/>
            <person name="Pfrender M.E."/>
            <person name="Gilbert D."/>
            <person name="Thomas W.K."/>
            <person name="Tucker A."/>
            <person name="Oakley T.H."/>
            <person name="Tokishita S."/>
            <person name="Aerts A."/>
            <person name="Arnold G.J."/>
            <person name="Basu M.K."/>
            <person name="Bauer D.J."/>
            <person name="Caceres C.E."/>
            <person name="Carmel L."/>
            <person name="Casola C."/>
            <person name="Choi J.H."/>
            <person name="Detter J.C."/>
            <person name="Dong Q."/>
            <person name="Dusheyko S."/>
            <person name="Eads B.D."/>
            <person name="Frohlich T."/>
            <person name="Geiler-Samerotte K.A."/>
            <person name="Gerlach D."/>
            <person name="Hatcher P."/>
            <person name="Jogdeo S."/>
            <person name="Krijgsveld J."/>
            <person name="Kriventseva E.V."/>
            <person name="Kultz D."/>
            <person name="Laforsch C."/>
            <person name="Lindquist E."/>
            <person name="Lopez J."/>
            <person name="Manak J.R."/>
            <person name="Muller J."/>
            <person name="Pangilinan J."/>
            <person name="Patwardhan R.P."/>
            <person name="Pitluck S."/>
            <person name="Pritham E.J."/>
            <person name="Rechtsteiner A."/>
            <person name="Rho M."/>
            <person name="Rogozin I.B."/>
            <person name="Sakarya O."/>
            <person name="Salamov A."/>
            <person name="Schaack S."/>
            <person name="Shapiro H."/>
            <person name="Shiga Y."/>
            <person name="Skalitzky C."/>
            <person name="Smith Z."/>
            <person name="Souvorov A."/>
            <person name="Sung W."/>
            <person name="Tang Z."/>
            <person name="Tsuchiya D."/>
            <person name="Tu H."/>
            <person name="Vos H."/>
            <person name="Wang M."/>
            <person name="Wolf Y.I."/>
            <person name="Yamagata H."/>
            <person name="Yamada T."/>
            <person name="Ye Y."/>
            <person name="Shaw J.R."/>
            <person name="Andrews J."/>
            <person name="Crease T.J."/>
            <person name="Tang H."/>
            <person name="Lucas S.M."/>
            <person name="Robertson H.M."/>
            <person name="Bork P."/>
            <person name="Koonin E.V."/>
            <person name="Zdobnov E.M."/>
            <person name="Grigoriev I.V."/>
            <person name="Lynch M."/>
            <person name="Boore J.L."/>
        </authorList>
    </citation>
    <scope>NUCLEOTIDE SEQUENCE [LARGE SCALE GENOMIC DNA]</scope>
</reference>
<feature type="compositionally biased region" description="Low complexity" evidence="1">
    <location>
        <begin position="58"/>
        <end position="69"/>
    </location>
</feature>
<gene>
    <name evidence="4" type="ORF">DAPPUDRAFT_240576</name>
    <name evidence="3" type="ORF">DAPPUDRAFT_335675</name>
</gene>
<dbReference type="KEGG" id="dpx:DAPPUDRAFT_240576"/>
<dbReference type="HOGENOM" id="CLU_2186552_0_0_1"/>
<feature type="compositionally biased region" description="Pro residues" evidence="1">
    <location>
        <begin position="85"/>
        <end position="95"/>
    </location>
</feature>
<evidence type="ECO:0000313" key="4">
    <source>
        <dbReference type="EMBL" id="EFX83087.1"/>
    </source>
</evidence>
<dbReference type="EMBL" id="GL733128">
    <property type="protein sequence ID" value="EFX63279.1"/>
    <property type="molecule type" value="Genomic_DNA"/>
</dbReference>
<accession>E9GBV8</accession>
<keyword evidence="2" id="KW-0732">Signal</keyword>
<organism evidence="4 5">
    <name type="scientific">Daphnia pulex</name>
    <name type="common">Water flea</name>
    <dbReference type="NCBI Taxonomy" id="6669"/>
    <lineage>
        <taxon>Eukaryota</taxon>
        <taxon>Metazoa</taxon>
        <taxon>Ecdysozoa</taxon>
        <taxon>Arthropoda</taxon>
        <taxon>Crustacea</taxon>
        <taxon>Branchiopoda</taxon>
        <taxon>Diplostraca</taxon>
        <taxon>Cladocera</taxon>
        <taxon>Anomopoda</taxon>
        <taxon>Daphniidae</taxon>
        <taxon>Daphnia</taxon>
    </lineage>
</organism>
<feature type="region of interest" description="Disordered" evidence="1">
    <location>
        <begin position="81"/>
        <end position="100"/>
    </location>
</feature>
<protein>
    <submittedName>
        <fullName evidence="4">Uncharacterized protein</fullName>
    </submittedName>
</protein>
<dbReference type="AlphaFoldDB" id="E9GBV8"/>
<evidence type="ECO:0000256" key="1">
    <source>
        <dbReference type="SAM" id="MobiDB-lite"/>
    </source>
</evidence>
<dbReference type="Proteomes" id="UP000000305">
    <property type="component" value="Unassembled WGS sequence"/>
</dbReference>